<name>A0AAW2Z000_9EUKA</name>
<gene>
    <name evidence="2" type="ORF">AKO1_014299</name>
</gene>
<organism evidence="2 3">
    <name type="scientific">Acrasis kona</name>
    <dbReference type="NCBI Taxonomy" id="1008807"/>
    <lineage>
        <taxon>Eukaryota</taxon>
        <taxon>Discoba</taxon>
        <taxon>Heterolobosea</taxon>
        <taxon>Tetramitia</taxon>
        <taxon>Eutetramitia</taxon>
        <taxon>Acrasidae</taxon>
        <taxon>Acrasis</taxon>
    </lineage>
</organism>
<dbReference type="Pfam" id="PF03364">
    <property type="entry name" value="Polyketide_cyc"/>
    <property type="match status" value="1"/>
</dbReference>
<evidence type="ECO:0000313" key="2">
    <source>
        <dbReference type="EMBL" id="KAL0482584.1"/>
    </source>
</evidence>
<dbReference type="AlphaFoldDB" id="A0AAW2Z000"/>
<dbReference type="InterPro" id="IPR023393">
    <property type="entry name" value="START-like_dom_sf"/>
</dbReference>
<sequence>MLSSWFGKSSSTSQVECATEVATTAVRDSVLISNATVAHCFRVVSQVEQYPEFLSVYKKIELLKINETSEGIERVLRYTIDVPTLAKPFLSELVYTLKVTTKTDNENRIYTMQWEHVDGPSFLKENNGKWTVSDQGRDVKLEMECDMAYTFYLPSYIKSMIQSSMVSDTLNNIKKRIMTTM</sequence>
<dbReference type="Gene3D" id="3.30.530.20">
    <property type="match status" value="1"/>
</dbReference>
<evidence type="ECO:0000313" key="3">
    <source>
        <dbReference type="Proteomes" id="UP001431209"/>
    </source>
</evidence>
<dbReference type="InterPro" id="IPR005031">
    <property type="entry name" value="COQ10_START"/>
</dbReference>
<accession>A0AAW2Z000</accession>
<dbReference type="EMBL" id="JAOPGA020000874">
    <property type="protein sequence ID" value="KAL0482584.1"/>
    <property type="molecule type" value="Genomic_DNA"/>
</dbReference>
<dbReference type="SUPFAM" id="SSF55961">
    <property type="entry name" value="Bet v1-like"/>
    <property type="match status" value="1"/>
</dbReference>
<reference evidence="2 3" key="1">
    <citation type="submission" date="2024-03" db="EMBL/GenBank/DDBJ databases">
        <title>The Acrasis kona genome and developmental transcriptomes reveal deep origins of eukaryotic multicellular pathways.</title>
        <authorList>
            <person name="Sheikh S."/>
            <person name="Fu C.-J."/>
            <person name="Brown M.W."/>
            <person name="Baldauf S.L."/>
        </authorList>
    </citation>
    <scope>NUCLEOTIDE SEQUENCE [LARGE SCALE GENOMIC DNA]</scope>
    <source>
        <strain evidence="2 3">ATCC MYA-3509</strain>
    </source>
</reference>
<evidence type="ECO:0000259" key="1">
    <source>
        <dbReference type="Pfam" id="PF03364"/>
    </source>
</evidence>
<dbReference type="Proteomes" id="UP001431209">
    <property type="component" value="Unassembled WGS sequence"/>
</dbReference>
<feature type="domain" description="Coenzyme Q-binding protein COQ10 START" evidence="1">
    <location>
        <begin position="34"/>
        <end position="173"/>
    </location>
</feature>
<comment type="caution">
    <text evidence="2">The sequence shown here is derived from an EMBL/GenBank/DDBJ whole genome shotgun (WGS) entry which is preliminary data.</text>
</comment>
<proteinExistence type="predicted"/>
<keyword evidence="3" id="KW-1185">Reference proteome</keyword>
<protein>
    <submittedName>
        <fullName evidence="2">Sorting nexin-15</fullName>
    </submittedName>
</protein>